<keyword evidence="6 9" id="KW-0456">Lyase</keyword>
<feature type="binding site" evidence="9 11">
    <location>
        <begin position="73"/>
        <end position="75"/>
    </location>
    <ligand>
        <name>substrate</name>
    </ligand>
</feature>
<name>H5SU09_ACEAU</name>
<feature type="binding site" evidence="9 11">
    <location>
        <position position="57"/>
    </location>
    <ligand>
        <name>substrate</name>
    </ligand>
</feature>
<keyword evidence="5 9" id="KW-0865">Zymogen</keyword>
<dbReference type="PANTHER" id="PTHR21012:SF0">
    <property type="entry name" value="ASPARTATE 1-DECARBOXYLASE"/>
    <property type="match status" value="1"/>
</dbReference>
<organism evidence="14">
    <name type="scientific">Acetithermum autotrophicum</name>
    <dbReference type="NCBI Taxonomy" id="1446466"/>
    <lineage>
        <taxon>Bacteria</taxon>
        <taxon>Candidatus Bipolaricaulota</taxon>
        <taxon>Candidatus Acetithermum</taxon>
    </lineage>
</organism>
<dbReference type="PANTHER" id="PTHR21012">
    <property type="entry name" value="ASPARTATE 1-DECARBOXYLASE"/>
    <property type="match status" value="1"/>
</dbReference>
<dbReference type="EMBL" id="AP011803">
    <property type="protein sequence ID" value="BAL60009.1"/>
    <property type="molecule type" value="Genomic_DNA"/>
</dbReference>
<comment type="pathway">
    <text evidence="9">Cofactor biosynthesis; (R)-pantothenate biosynthesis; beta-alanine from L-aspartate: step 1/1.</text>
</comment>
<evidence type="ECO:0000256" key="11">
    <source>
        <dbReference type="PIRSR" id="PIRSR006246-2"/>
    </source>
</evidence>
<dbReference type="HAMAP" id="MF_00446">
    <property type="entry name" value="PanD"/>
    <property type="match status" value="1"/>
</dbReference>
<reference evidence="14" key="1">
    <citation type="journal article" date="2005" name="Environ. Microbiol.">
        <title>Genetic and functional properties of uncultivated thermophilic crenarchaeotes from a subsurface gold mine as revealed by analysis of genome fragments.</title>
        <authorList>
            <person name="Nunoura T."/>
            <person name="Hirayama H."/>
            <person name="Takami H."/>
            <person name="Oida H."/>
            <person name="Nishi S."/>
            <person name="Shimamura S."/>
            <person name="Suzuki Y."/>
            <person name="Inagaki F."/>
            <person name="Takai K."/>
            <person name="Nealson K.H."/>
            <person name="Horikoshi K."/>
        </authorList>
    </citation>
    <scope>NUCLEOTIDE SEQUENCE</scope>
</reference>
<protein>
    <recommendedName>
        <fullName evidence="9">Aspartate 1-decarboxylase</fullName>
        <ecNumber evidence="9">4.1.1.11</ecNumber>
    </recommendedName>
    <alternativeName>
        <fullName evidence="9">Aspartate alpha-decarboxylase</fullName>
    </alternativeName>
    <component>
        <recommendedName>
            <fullName evidence="9">Aspartate 1-decarboxylase beta chain</fullName>
        </recommendedName>
    </component>
    <component>
        <recommendedName>
            <fullName evidence="9">Aspartate 1-decarboxylase alpha chain</fullName>
        </recommendedName>
    </component>
</protein>
<keyword evidence="8 9" id="KW-0670">Pyruvate</keyword>
<feature type="active site" description="Proton donor" evidence="9 10">
    <location>
        <position position="58"/>
    </location>
</feature>
<evidence type="ECO:0000256" key="10">
    <source>
        <dbReference type="PIRSR" id="PIRSR006246-1"/>
    </source>
</evidence>
<comment type="similarity">
    <text evidence="9">Belongs to the PanD family.</text>
</comment>
<keyword evidence="3 9" id="KW-0210">Decarboxylase</keyword>
<evidence type="ECO:0000313" key="14">
    <source>
        <dbReference type="EMBL" id="BAL60009.1"/>
    </source>
</evidence>
<evidence type="ECO:0000256" key="9">
    <source>
        <dbReference type="HAMAP-Rule" id="MF_00446"/>
    </source>
</evidence>
<keyword evidence="2 9" id="KW-0566">Pantothenate biosynthesis</keyword>
<dbReference type="UniPathway" id="UPA00028">
    <property type="reaction ID" value="UER00002"/>
</dbReference>
<evidence type="ECO:0000256" key="2">
    <source>
        <dbReference type="ARBA" id="ARBA00022655"/>
    </source>
</evidence>
<evidence type="ECO:0000256" key="12">
    <source>
        <dbReference type="PIRSR" id="PIRSR006246-3"/>
    </source>
</evidence>
<proteinExistence type="inferred from homology"/>
<dbReference type="AlphaFoldDB" id="H5SU09"/>
<evidence type="ECO:0000256" key="6">
    <source>
        <dbReference type="ARBA" id="ARBA00023239"/>
    </source>
</evidence>
<dbReference type="GO" id="GO:0006523">
    <property type="term" value="P:alanine biosynthetic process"/>
    <property type="evidence" value="ECO:0007669"/>
    <property type="project" value="InterPro"/>
</dbReference>
<dbReference type="GO" id="GO:0015940">
    <property type="term" value="P:pantothenate biosynthetic process"/>
    <property type="evidence" value="ECO:0007669"/>
    <property type="project" value="UniProtKB-UniRule"/>
</dbReference>
<dbReference type="SUPFAM" id="SSF50692">
    <property type="entry name" value="ADC-like"/>
    <property type="match status" value="1"/>
</dbReference>
<comment type="subunit">
    <text evidence="9">Heterooctamer of four alpha and four beta subunits.</text>
</comment>
<reference evidence="14" key="2">
    <citation type="journal article" date="2012" name="PLoS ONE">
        <title>A Deeply Branching Thermophilic Bacterium with an Ancient Acetyl-CoA Pathway Dominates a Subsurface Ecosystem.</title>
        <authorList>
            <person name="Takami H."/>
            <person name="Noguchi H."/>
            <person name="Takaki Y."/>
            <person name="Uchiyama I."/>
            <person name="Toyoda A."/>
            <person name="Nishi S."/>
            <person name="Chee G.-J."/>
            <person name="Arai W."/>
            <person name="Nunoura T."/>
            <person name="Itoh T."/>
            <person name="Hattori M."/>
            <person name="Takai K."/>
        </authorList>
    </citation>
    <scope>NUCLEOTIDE SEQUENCE</scope>
</reference>
<dbReference type="InterPro" id="IPR009010">
    <property type="entry name" value="Asp_de-COase-like_dom_sf"/>
</dbReference>
<dbReference type="NCBIfam" id="TIGR00223">
    <property type="entry name" value="panD"/>
    <property type="match status" value="1"/>
</dbReference>
<feature type="modified residue" description="Pyruvic acid (Ser)" evidence="9 12">
    <location>
        <position position="25"/>
    </location>
</feature>
<dbReference type="PIRSF" id="PIRSF006246">
    <property type="entry name" value="Asp_decarbox"/>
    <property type="match status" value="1"/>
</dbReference>
<sequence>MHIELLKSKIHRARVTGTDLHYEGSLTLDSLLMEAAQLVPFEKVDVVNINNGSRLQTYVIAGPAGSGIVQLNGAAARWGAVGDLVIILSYGSYEPAEAHRHKPRIVHVDEHNRVVEIS</sequence>
<gene>
    <name evidence="9" type="primary">panD</name>
    <name evidence="14" type="ORF">HGMM_OP4C645</name>
</gene>
<dbReference type="CDD" id="cd06919">
    <property type="entry name" value="Asp_decarbox"/>
    <property type="match status" value="1"/>
</dbReference>
<evidence type="ECO:0000256" key="4">
    <source>
        <dbReference type="ARBA" id="ARBA00022813"/>
    </source>
</evidence>
<feature type="chain" id="PRO_5013998171" description="Aspartate 1-decarboxylase alpha chain" evidence="9 13">
    <location>
        <begin position="25"/>
        <end position="118"/>
    </location>
</feature>
<feature type="chain" id="PRO_5013998170" description="Aspartate 1-decarboxylase beta chain" evidence="9 13">
    <location>
        <begin position="1"/>
        <end position="24"/>
    </location>
</feature>
<dbReference type="Gene3D" id="2.40.40.20">
    <property type="match status" value="1"/>
</dbReference>
<comment type="catalytic activity">
    <reaction evidence="9">
        <text>L-aspartate + H(+) = beta-alanine + CO2</text>
        <dbReference type="Rhea" id="RHEA:19497"/>
        <dbReference type="ChEBI" id="CHEBI:15378"/>
        <dbReference type="ChEBI" id="CHEBI:16526"/>
        <dbReference type="ChEBI" id="CHEBI:29991"/>
        <dbReference type="ChEBI" id="CHEBI:57966"/>
        <dbReference type="EC" id="4.1.1.11"/>
    </reaction>
</comment>
<evidence type="ECO:0000256" key="13">
    <source>
        <dbReference type="PIRSR" id="PIRSR006246-5"/>
    </source>
</evidence>
<comment type="subcellular location">
    <subcellularLocation>
        <location evidence="9">Cytoplasm</location>
    </subcellularLocation>
</comment>
<dbReference type="EC" id="4.1.1.11" evidence="9"/>
<comment type="function">
    <text evidence="9">Catalyzes the pyruvoyl-dependent decarboxylation of aspartate to produce beta-alanine.</text>
</comment>
<dbReference type="GO" id="GO:0005829">
    <property type="term" value="C:cytosol"/>
    <property type="evidence" value="ECO:0007669"/>
    <property type="project" value="TreeGrafter"/>
</dbReference>
<evidence type="ECO:0000256" key="7">
    <source>
        <dbReference type="ARBA" id="ARBA00023270"/>
    </source>
</evidence>
<accession>H5SU09</accession>
<keyword evidence="7 9" id="KW-0704">Schiff base</keyword>
<keyword evidence="4 9" id="KW-0068">Autocatalytic cleavage</keyword>
<evidence type="ECO:0000256" key="1">
    <source>
        <dbReference type="ARBA" id="ARBA00022490"/>
    </source>
</evidence>
<feature type="active site" description="Schiff-base intermediate with substrate; via pyruvic acid" evidence="9 10">
    <location>
        <position position="25"/>
    </location>
</feature>
<dbReference type="GO" id="GO:0004068">
    <property type="term" value="F:aspartate 1-decarboxylase activity"/>
    <property type="evidence" value="ECO:0007669"/>
    <property type="project" value="UniProtKB-UniRule"/>
</dbReference>
<dbReference type="Pfam" id="PF02261">
    <property type="entry name" value="Asp_decarbox"/>
    <property type="match status" value="1"/>
</dbReference>
<keyword evidence="1 9" id="KW-0963">Cytoplasm</keyword>
<comment type="cofactor">
    <cofactor evidence="9 10">
        <name>pyruvate</name>
        <dbReference type="ChEBI" id="CHEBI:15361"/>
    </cofactor>
    <text evidence="9 10">Binds 1 pyruvoyl group covalently per subunit.</text>
</comment>
<dbReference type="InterPro" id="IPR003190">
    <property type="entry name" value="Asp_decarbox"/>
</dbReference>
<comment type="PTM">
    <text evidence="9 12">Is synthesized initially as an inactive proenzyme, which is activated by self-cleavage at a specific serine bond to produce a beta-subunit with a hydroxyl group at its C-terminus and an alpha-subunit with a pyruvoyl group at its N-terminus.</text>
</comment>
<evidence type="ECO:0000256" key="8">
    <source>
        <dbReference type="ARBA" id="ARBA00023317"/>
    </source>
</evidence>
<evidence type="ECO:0000256" key="3">
    <source>
        <dbReference type="ARBA" id="ARBA00022793"/>
    </source>
</evidence>
<evidence type="ECO:0000256" key="5">
    <source>
        <dbReference type="ARBA" id="ARBA00023145"/>
    </source>
</evidence>